<dbReference type="RefSeq" id="YP_010761234.1">
    <property type="nucleotide sequence ID" value="NC_047702.1"/>
</dbReference>
<dbReference type="EMBL" id="AP013542">
    <property type="protein sequence ID" value="BAQ94147.1"/>
    <property type="molecule type" value="Genomic_DNA"/>
</dbReference>
<dbReference type="KEGG" id="vg:55412464"/>
<organism evidence="1 2">
    <name type="scientific">uncultured phage_MedDCM-OCT-S35-C6</name>
    <dbReference type="NCBI Taxonomy" id="2741075"/>
    <lineage>
        <taxon>Viruses</taxon>
        <taxon>Duplodnaviria</taxon>
        <taxon>Heunggongvirae</taxon>
        <taxon>Uroviricota</taxon>
        <taxon>Caudoviricetes</taxon>
        <taxon>Autographivirales</taxon>
        <taxon>Pelagivirus</taxon>
        <taxon>Pelagivirus S35C6</taxon>
    </lineage>
</organism>
<evidence type="ECO:0000313" key="1">
    <source>
        <dbReference type="EMBL" id="BAQ94147.1"/>
    </source>
</evidence>
<dbReference type="Proteomes" id="UP000504827">
    <property type="component" value="Segment"/>
</dbReference>
<reference evidence="1 2" key="1">
    <citation type="journal article" date="2013" name="PLoS Genet.">
        <title>Expanding the Marine Virosphere Using Metagenomics.</title>
        <authorList>
            <person name="Mizuno C.M."/>
            <person name="Rodriguez-Valera F."/>
            <person name="Kimes N.E."/>
            <person name="Ghai R."/>
        </authorList>
    </citation>
    <scope>NUCLEOTIDE SEQUENCE [LARGE SCALE GENOMIC DNA]</scope>
    <source>
        <strain evidence="1">UvMED-CGR-U-MedDCM-OCT-S35-C6</strain>
    </source>
</reference>
<proteinExistence type="predicted"/>
<protein>
    <submittedName>
        <fullName evidence="1">Uncharacterized protein</fullName>
    </submittedName>
</protein>
<accession>A0A6S4PCR4</accession>
<dbReference type="GeneID" id="55412464"/>
<sequence length="41" mass="4977">MIDKITYYLLIKISHYSSKLNVWSWQKLWGNKKTGKGYKKK</sequence>
<evidence type="ECO:0000313" key="2">
    <source>
        <dbReference type="Proteomes" id="UP000504827"/>
    </source>
</evidence>
<keyword evidence="2" id="KW-1185">Reference proteome</keyword>
<name>A0A6S4PCR4_9CAUD</name>